<keyword evidence="4" id="KW-1185">Reference proteome</keyword>
<dbReference type="InterPro" id="IPR051678">
    <property type="entry name" value="AGP_Transferase"/>
</dbReference>
<dbReference type="InterPro" id="IPR011009">
    <property type="entry name" value="Kinase-like_dom_sf"/>
</dbReference>
<dbReference type="Proteomes" id="UP000256964">
    <property type="component" value="Unassembled WGS sequence"/>
</dbReference>
<feature type="domain" description="Aminoglycoside phosphotransferase" evidence="2">
    <location>
        <begin position="68"/>
        <end position="135"/>
    </location>
</feature>
<dbReference type="Gene3D" id="3.90.1200.10">
    <property type="match status" value="1"/>
</dbReference>
<accession>A0A371DL11</accession>
<organism evidence="3 4">
    <name type="scientific">Lentinus brumalis</name>
    <dbReference type="NCBI Taxonomy" id="2498619"/>
    <lineage>
        <taxon>Eukaryota</taxon>
        <taxon>Fungi</taxon>
        <taxon>Dikarya</taxon>
        <taxon>Basidiomycota</taxon>
        <taxon>Agaricomycotina</taxon>
        <taxon>Agaricomycetes</taxon>
        <taxon>Polyporales</taxon>
        <taxon>Polyporaceae</taxon>
        <taxon>Lentinus</taxon>
    </lineage>
</organism>
<evidence type="ECO:0000313" key="4">
    <source>
        <dbReference type="Proteomes" id="UP000256964"/>
    </source>
</evidence>
<protein>
    <recommendedName>
        <fullName evidence="2">Aminoglycoside phosphotransferase domain-containing protein</fullName>
    </recommendedName>
</protein>
<dbReference type="Pfam" id="PF01636">
    <property type="entry name" value="APH"/>
    <property type="match status" value="1"/>
</dbReference>
<proteinExistence type="predicted"/>
<dbReference type="PANTHER" id="PTHR21310">
    <property type="entry name" value="AMINOGLYCOSIDE PHOSPHOTRANSFERASE-RELATED-RELATED"/>
    <property type="match status" value="1"/>
</dbReference>
<dbReference type="SUPFAM" id="SSF56112">
    <property type="entry name" value="Protein kinase-like (PK-like)"/>
    <property type="match status" value="1"/>
</dbReference>
<dbReference type="OrthoDB" id="2790555at2759"/>
<dbReference type="EMBL" id="KZ857388">
    <property type="protein sequence ID" value="RDX53215.1"/>
    <property type="molecule type" value="Genomic_DNA"/>
</dbReference>
<evidence type="ECO:0000259" key="2">
    <source>
        <dbReference type="Pfam" id="PF01636"/>
    </source>
</evidence>
<name>A0A371DL11_9APHY</name>
<dbReference type="STRING" id="139420.A0A371DL11"/>
<dbReference type="PANTHER" id="PTHR21310:SF15">
    <property type="entry name" value="AMINOGLYCOSIDE PHOSPHOTRANSFERASE DOMAIN-CONTAINING PROTEIN"/>
    <property type="match status" value="1"/>
</dbReference>
<evidence type="ECO:0000256" key="1">
    <source>
        <dbReference type="SAM" id="MobiDB-lite"/>
    </source>
</evidence>
<feature type="region of interest" description="Disordered" evidence="1">
    <location>
        <begin position="207"/>
        <end position="228"/>
    </location>
</feature>
<gene>
    <name evidence="3" type="ORF">OH76DRAFT_1399846</name>
</gene>
<dbReference type="InterPro" id="IPR002575">
    <property type="entry name" value="Aminoglycoside_PTrfase"/>
</dbReference>
<dbReference type="AlphaFoldDB" id="A0A371DL11"/>
<evidence type="ECO:0000313" key="3">
    <source>
        <dbReference type="EMBL" id="RDX53215.1"/>
    </source>
</evidence>
<reference evidence="3 4" key="1">
    <citation type="journal article" date="2018" name="Biotechnol. Biofuels">
        <title>Integrative visual omics of the white-rot fungus Polyporus brumalis exposes the biotechnological potential of its oxidative enzymes for delignifying raw plant biomass.</title>
        <authorList>
            <person name="Miyauchi S."/>
            <person name="Rancon A."/>
            <person name="Drula E."/>
            <person name="Hage H."/>
            <person name="Chaduli D."/>
            <person name="Favel A."/>
            <person name="Grisel S."/>
            <person name="Henrissat B."/>
            <person name="Herpoel-Gimbert I."/>
            <person name="Ruiz-Duenas F.J."/>
            <person name="Chevret D."/>
            <person name="Hainaut M."/>
            <person name="Lin J."/>
            <person name="Wang M."/>
            <person name="Pangilinan J."/>
            <person name="Lipzen A."/>
            <person name="Lesage-Meessen L."/>
            <person name="Navarro D."/>
            <person name="Riley R."/>
            <person name="Grigoriev I.V."/>
            <person name="Zhou S."/>
            <person name="Raouche S."/>
            <person name="Rosso M.N."/>
        </authorList>
    </citation>
    <scope>NUCLEOTIDE SEQUENCE [LARGE SCALE GENOMIC DNA]</scope>
    <source>
        <strain evidence="3 4">BRFM 1820</strain>
    </source>
</reference>
<sequence>MRARRFDYYGRPCRQPYIIDSAEEGPATHVCCMSRSEWDESRVRALQVSRRAPPTDRALALQRLQRETNGANGWDRPVLTHGDLSDRNILVDPDTLAITGFIDWETEDFLPAYFDYVAARLSSGHQPEWRVELLDVLRLVLRRECEGDAECAVGYGHVGSEVEAGEMYKRTTAAWDAVVDVERCAQGLSDDCYWTFEPGLSRASAQWGEQAAGHGGDPEGSLANALGP</sequence>